<sequence length="117" mass="13776">MPIFYSTNTFVARDNDELNVLMKKTPEHRRKHFEHVGFLLHPKDIDYGRRINSSGSLTKDYSGLDALNRIPDLKKLDVVMWEEEWLAVRKTTKQWALKYTDILKIPPMALLEQFRGS</sequence>
<protein>
    <submittedName>
        <fullName evidence="1">Uncharacterized protein</fullName>
    </submittedName>
</protein>
<comment type="caution">
    <text evidence="1">The sequence shown here is derived from an EMBL/GenBank/DDBJ whole genome shotgun (WGS) entry which is preliminary data.</text>
</comment>
<evidence type="ECO:0000313" key="2">
    <source>
        <dbReference type="Proteomes" id="UP000073492"/>
    </source>
</evidence>
<dbReference type="EMBL" id="LFZO01000833">
    <property type="protein sequence ID" value="KXS96401.1"/>
    <property type="molecule type" value="Genomic_DNA"/>
</dbReference>
<dbReference type="AlphaFoldDB" id="A0A139H1W3"/>
<dbReference type="OrthoDB" id="3650836at2759"/>
<keyword evidence="2" id="KW-1185">Reference proteome</keyword>
<accession>A0A139H1W3</accession>
<proteinExistence type="predicted"/>
<organism evidence="1 2">
    <name type="scientific">Pseudocercospora musae</name>
    <dbReference type="NCBI Taxonomy" id="113226"/>
    <lineage>
        <taxon>Eukaryota</taxon>
        <taxon>Fungi</taxon>
        <taxon>Dikarya</taxon>
        <taxon>Ascomycota</taxon>
        <taxon>Pezizomycotina</taxon>
        <taxon>Dothideomycetes</taxon>
        <taxon>Dothideomycetidae</taxon>
        <taxon>Mycosphaerellales</taxon>
        <taxon>Mycosphaerellaceae</taxon>
        <taxon>Pseudocercospora</taxon>
    </lineage>
</organism>
<evidence type="ECO:0000313" key="1">
    <source>
        <dbReference type="EMBL" id="KXS96401.1"/>
    </source>
</evidence>
<dbReference type="Proteomes" id="UP000073492">
    <property type="component" value="Unassembled WGS sequence"/>
</dbReference>
<reference evidence="1 2" key="1">
    <citation type="submission" date="2015-07" db="EMBL/GenBank/DDBJ databases">
        <title>Comparative genomics of the Sigatoka disease complex on banana suggests a link between parallel evolutionary changes in Pseudocercospora fijiensis and Pseudocercospora eumusae and increased virulence on the banana host.</title>
        <authorList>
            <person name="Chang T.-C."/>
            <person name="Salvucci A."/>
            <person name="Crous P.W."/>
            <person name="Stergiopoulos I."/>
        </authorList>
    </citation>
    <scope>NUCLEOTIDE SEQUENCE [LARGE SCALE GENOMIC DNA]</scope>
    <source>
        <strain evidence="1 2">CBS 116634</strain>
    </source>
</reference>
<name>A0A139H1W3_9PEZI</name>
<gene>
    <name evidence="1" type="ORF">AC579_5424</name>
</gene>